<dbReference type="EC" id="5.6.2.3" evidence="12 13"/>
<accession>A0A512BF86</accession>
<dbReference type="FunFam" id="1.10.860.10:FF:000001">
    <property type="entry name" value="Replicative DNA helicase"/>
    <property type="match status" value="1"/>
</dbReference>
<evidence type="ECO:0000313" key="17">
    <source>
        <dbReference type="Proteomes" id="UP000321513"/>
    </source>
</evidence>
<evidence type="ECO:0000256" key="11">
    <source>
        <dbReference type="ARBA" id="ARBA00048954"/>
    </source>
</evidence>
<evidence type="ECO:0000256" key="6">
    <source>
        <dbReference type="ARBA" id="ARBA00022806"/>
    </source>
</evidence>
<dbReference type="GO" id="GO:0005829">
    <property type="term" value="C:cytosol"/>
    <property type="evidence" value="ECO:0007669"/>
    <property type="project" value="TreeGrafter"/>
</dbReference>
<evidence type="ECO:0000256" key="10">
    <source>
        <dbReference type="ARBA" id="ARBA00044932"/>
    </source>
</evidence>
<evidence type="ECO:0000256" key="5">
    <source>
        <dbReference type="ARBA" id="ARBA00022801"/>
    </source>
</evidence>
<evidence type="ECO:0000256" key="3">
    <source>
        <dbReference type="ARBA" id="ARBA00022705"/>
    </source>
</evidence>
<evidence type="ECO:0000256" key="13">
    <source>
        <dbReference type="RuleBase" id="RU362085"/>
    </source>
</evidence>
<evidence type="ECO:0000256" key="9">
    <source>
        <dbReference type="ARBA" id="ARBA00023235"/>
    </source>
</evidence>
<protein>
    <recommendedName>
        <fullName evidence="12 13">Replicative DNA helicase</fullName>
        <ecNumber evidence="12 13">5.6.2.3</ecNumber>
    </recommendedName>
</protein>
<feature type="compositionally biased region" description="Gly residues" evidence="14">
    <location>
        <begin position="474"/>
        <end position="497"/>
    </location>
</feature>
<dbReference type="SUPFAM" id="SSF48024">
    <property type="entry name" value="N-terminal domain of DnaB helicase"/>
    <property type="match status" value="1"/>
</dbReference>
<evidence type="ECO:0000256" key="4">
    <source>
        <dbReference type="ARBA" id="ARBA00022741"/>
    </source>
</evidence>
<dbReference type="Gene3D" id="1.10.860.10">
    <property type="entry name" value="DNAb Helicase, Chain A"/>
    <property type="match status" value="1"/>
</dbReference>
<name>A0A512BF86_9BACT</name>
<keyword evidence="4 13" id="KW-0547">Nucleotide-binding</keyword>
<dbReference type="Proteomes" id="UP000321513">
    <property type="component" value="Unassembled WGS sequence"/>
</dbReference>
<keyword evidence="3 13" id="KW-0235">DNA replication</keyword>
<comment type="caution">
    <text evidence="16">The sequence shown here is derived from an EMBL/GenBank/DDBJ whole genome shotgun (WGS) entry which is preliminary data.</text>
</comment>
<evidence type="ECO:0000256" key="14">
    <source>
        <dbReference type="SAM" id="MobiDB-lite"/>
    </source>
</evidence>
<dbReference type="Pfam" id="PF03796">
    <property type="entry name" value="DnaB_C"/>
    <property type="match status" value="1"/>
</dbReference>
<evidence type="ECO:0000259" key="15">
    <source>
        <dbReference type="PROSITE" id="PS51199"/>
    </source>
</evidence>
<gene>
    <name evidence="16" type="primary">dnaB</name>
    <name evidence="16" type="ORF">SAE01_31260</name>
</gene>
<dbReference type="PANTHER" id="PTHR30153:SF2">
    <property type="entry name" value="REPLICATIVE DNA HELICASE"/>
    <property type="match status" value="1"/>
</dbReference>
<keyword evidence="2 13" id="KW-0639">Primosome</keyword>
<evidence type="ECO:0000313" key="16">
    <source>
        <dbReference type="EMBL" id="GEO10630.1"/>
    </source>
</evidence>
<dbReference type="InterPro" id="IPR007693">
    <property type="entry name" value="DNA_helicase_DnaB-like_N"/>
</dbReference>
<evidence type="ECO:0000256" key="1">
    <source>
        <dbReference type="ARBA" id="ARBA00008428"/>
    </source>
</evidence>
<dbReference type="InterPro" id="IPR027417">
    <property type="entry name" value="P-loop_NTPase"/>
</dbReference>
<comment type="similarity">
    <text evidence="1 13">Belongs to the helicase family. DnaB subfamily.</text>
</comment>
<dbReference type="InterPro" id="IPR036185">
    <property type="entry name" value="DNA_heli_DnaB-like_N_sf"/>
</dbReference>
<evidence type="ECO:0000256" key="12">
    <source>
        <dbReference type="NCBIfam" id="TIGR00665"/>
    </source>
</evidence>
<keyword evidence="5 13" id="KW-0378">Hydrolase</keyword>
<keyword evidence="7 13" id="KW-0067">ATP-binding</keyword>
<dbReference type="GO" id="GO:0043139">
    <property type="term" value="F:5'-3' DNA helicase activity"/>
    <property type="evidence" value="ECO:0007669"/>
    <property type="project" value="UniProtKB-EC"/>
</dbReference>
<evidence type="ECO:0000256" key="8">
    <source>
        <dbReference type="ARBA" id="ARBA00023125"/>
    </source>
</evidence>
<feature type="domain" description="SF4 helicase" evidence="15">
    <location>
        <begin position="198"/>
        <end position="473"/>
    </location>
</feature>
<dbReference type="EMBL" id="BJYT01000012">
    <property type="protein sequence ID" value="GEO10630.1"/>
    <property type="molecule type" value="Genomic_DNA"/>
</dbReference>
<dbReference type="GO" id="GO:0005524">
    <property type="term" value="F:ATP binding"/>
    <property type="evidence" value="ECO:0007669"/>
    <property type="project" value="UniProtKB-UniRule"/>
</dbReference>
<reference evidence="16 17" key="1">
    <citation type="submission" date="2019-07" db="EMBL/GenBank/DDBJ databases">
        <title>Whole genome shotgun sequence of Segetibacter aerophilus NBRC 106135.</title>
        <authorList>
            <person name="Hosoyama A."/>
            <person name="Uohara A."/>
            <person name="Ohji S."/>
            <person name="Ichikawa N."/>
        </authorList>
    </citation>
    <scope>NUCLEOTIDE SEQUENCE [LARGE SCALE GENOMIC DNA]</scope>
    <source>
        <strain evidence="16 17">NBRC 106135</strain>
    </source>
</reference>
<keyword evidence="9" id="KW-0413">Isomerase</keyword>
<keyword evidence="8 13" id="KW-0238">DNA-binding</keyword>
<dbReference type="InterPro" id="IPR007694">
    <property type="entry name" value="DNA_helicase_DnaB-like_C"/>
</dbReference>
<dbReference type="AlphaFoldDB" id="A0A512BF86"/>
<dbReference type="Pfam" id="PF00772">
    <property type="entry name" value="DnaB"/>
    <property type="match status" value="1"/>
</dbReference>
<dbReference type="CDD" id="cd00984">
    <property type="entry name" value="DnaB_C"/>
    <property type="match status" value="1"/>
</dbReference>
<dbReference type="SUPFAM" id="SSF52540">
    <property type="entry name" value="P-loop containing nucleoside triphosphate hydrolases"/>
    <property type="match status" value="1"/>
</dbReference>
<dbReference type="InterPro" id="IPR016136">
    <property type="entry name" value="DNA_helicase_N/primase_C"/>
</dbReference>
<sequence>MELTNFNKDRKKGRKPSLDLSTMVYGKVPPQAKELEEAVLGAIMLEKSAFDNVVEILKPECFYVDAHQRIFKCFQSLAQKSLPIDILTVVEELKTKEELDVVGGPYAITKLTNMVVSTANIEAHARIILQKFIQRELIRISGEIIGDAYEDSTDVFDLLDESESKMFNITNNYLKKNFDDIGSVLVKTIQRIDDLRNKQEEISGVPTGFPSMDKVTFGWQPTDLIILAARPAVGKTAFALNLVRSAALHPTKPTAVAFFSLEMSSAQLVSRILSAESGIMLEKISRGRLEDYEMQQLYSKGVTRLSDAPIFIDDTAALNIFEFRAKARRLVNKHKVGLIIIDYLQLMSGSGDRNSNREQEISRISRDLKSLAKELQVPIIALSQLSRAVETRKESKMPQLSDLRESGAIEQDADMVMFLYRPEYYEINTNELGESNRGETHVRIAKHRNGSLETIKLRALLHIQKFIEEEGDDLSGGGPPSTGGGGNWKPVPSGGGPTAPPPTNDGARLFIQKGSKMNTGEFDEGFDEASPF</sequence>
<feature type="region of interest" description="Disordered" evidence="14">
    <location>
        <begin position="470"/>
        <end position="532"/>
    </location>
</feature>
<dbReference type="RefSeq" id="WP_147204748.1">
    <property type="nucleotide sequence ID" value="NZ_BJYT01000012.1"/>
</dbReference>
<feature type="compositionally biased region" description="Acidic residues" evidence="14">
    <location>
        <begin position="521"/>
        <end position="532"/>
    </location>
</feature>
<keyword evidence="6 13" id="KW-0347">Helicase</keyword>
<dbReference type="PROSITE" id="PS51199">
    <property type="entry name" value="SF4_HELICASE"/>
    <property type="match status" value="1"/>
</dbReference>
<dbReference type="GO" id="GO:0016887">
    <property type="term" value="F:ATP hydrolysis activity"/>
    <property type="evidence" value="ECO:0007669"/>
    <property type="project" value="RHEA"/>
</dbReference>
<dbReference type="PANTHER" id="PTHR30153">
    <property type="entry name" value="REPLICATIVE DNA HELICASE DNAB"/>
    <property type="match status" value="1"/>
</dbReference>
<organism evidence="16 17">
    <name type="scientific">Segetibacter aerophilus</name>
    <dbReference type="NCBI Taxonomy" id="670293"/>
    <lineage>
        <taxon>Bacteria</taxon>
        <taxon>Pseudomonadati</taxon>
        <taxon>Bacteroidota</taxon>
        <taxon>Chitinophagia</taxon>
        <taxon>Chitinophagales</taxon>
        <taxon>Chitinophagaceae</taxon>
        <taxon>Segetibacter</taxon>
    </lineage>
</organism>
<comment type="function">
    <text evidence="10 13">The main replicative DNA helicase, it participates in initiation and elongation during chromosome replication. Travels ahead of the DNA replisome, separating dsDNA into templates for DNA synthesis. A processive ATP-dependent 5'-3' DNA helicase it has DNA-dependent ATPase activity.</text>
</comment>
<keyword evidence="17" id="KW-1185">Reference proteome</keyword>
<comment type="catalytic activity">
    <reaction evidence="11 13">
        <text>ATP + H2O = ADP + phosphate + H(+)</text>
        <dbReference type="Rhea" id="RHEA:13065"/>
        <dbReference type="ChEBI" id="CHEBI:15377"/>
        <dbReference type="ChEBI" id="CHEBI:15378"/>
        <dbReference type="ChEBI" id="CHEBI:30616"/>
        <dbReference type="ChEBI" id="CHEBI:43474"/>
        <dbReference type="ChEBI" id="CHEBI:456216"/>
        <dbReference type="EC" id="5.6.2.3"/>
    </reaction>
</comment>
<proteinExistence type="inferred from homology"/>
<dbReference type="Gene3D" id="3.40.50.300">
    <property type="entry name" value="P-loop containing nucleotide triphosphate hydrolases"/>
    <property type="match status" value="1"/>
</dbReference>
<dbReference type="GO" id="GO:1990077">
    <property type="term" value="C:primosome complex"/>
    <property type="evidence" value="ECO:0007669"/>
    <property type="project" value="UniProtKB-UniRule"/>
</dbReference>
<evidence type="ECO:0000256" key="7">
    <source>
        <dbReference type="ARBA" id="ARBA00022840"/>
    </source>
</evidence>
<dbReference type="OrthoDB" id="9773982at2"/>
<dbReference type="NCBIfam" id="TIGR00665">
    <property type="entry name" value="DnaB"/>
    <property type="match status" value="1"/>
</dbReference>
<evidence type="ECO:0000256" key="2">
    <source>
        <dbReference type="ARBA" id="ARBA00022515"/>
    </source>
</evidence>
<dbReference type="GO" id="GO:0006269">
    <property type="term" value="P:DNA replication, synthesis of primer"/>
    <property type="evidence" value="ECO:0007669"/>
    <property type="project" value="UniProtKB-UniRule"/>
</dbReference>
<dbReference type="GO" id="GO:0003677">
    <property type="term" value="F:DNA binding"/>
    <property type="evidence" value="ECO:0007669"/>
    <property type="project" value="UniProtKB-UniRule"/>
</dbReference>
<dbReference type="InterPro" id="IPR007692">
    <property type="entry name" value="DNA_helicase_DnaB"/>
</dbReference>